<proteinExistence type="inferred from homology"/>
<keyword evidence="4 7" id="KW-0812">Transmembrane</keyword>
<comment type="similarity">
    <text evidence="2">Belongs to the DedA family.</text>
</comment>
<dbReference type="PANTHER" id="PTHR42709:SF6">
    <property type="entry name" value="UNDECAPRENYL PHOSPHATE TRANSPORTER A"/>
    <property type="match status" value="1"/>
</dbReference>
<reference evidence="9 10" key="1">
    <citation type="journal article" date="2014" name="Int. J. Syst. Evol. Microbiol.">
        <title>Lysinibacillus halotolerans sp. nov., isolated from saline-alkaline soil.</title>
        <authorList>
            <person name="Kong D."/>
            <person name="Wang Y."/>
            <person name="Zhao B."/>
            <person name="Li Y."/>
            <person name="Song J."/>
            <person name="Zhai Y."/>
            <person name="Zhang C."/>
            <person name="Wang H."/>
            <person name="Chen X."/>
            <person name="Zhao B."/>
            <person name="Ruan Z."/>
        </authorList>
    </citation>
    <scope>NUCLEOTIDE SEQUENCE [LARGE SCALE GENOMIC DNA]</scope>
    <source>
        <strain evidence="9 10">MCCC 1A12703</strain>
    </source>
</reference>
<evidence type="ECO:0000259" key="8">
    <source>
        <dbReference type="Pfam" id="PF09335"/>
    </source>
</evidence>
<dbReference type="EMBL" id="RHLQ01000021">
    <property type="protein sequence ID" value="RNC98811.1"/>
    <property type="molecule type" value="Genomic_DNA"/>
</dbReference>
<feature type="transmembrane region" description="Helical" evidence="7">
    <location>
        <begin position="137"/>
        <end position="163"/>
    </location>
</feature>
<sequence length="202" mass="22864">MENWITTVMEEFGYIGVFLLIMLENLFPPIPSEVILTFGGFMTTQTDLSVFGVVVASTIGSVVGAIILYGIGALVGIKRIERFVDRWGKVLRLTSKDIHKANSWFEKYDVWTVFFCRFIPLIRSLISLPAGLAKMNFFTFLLLTTLGTLIWNLVLVNIGAAVGESWETIVHYMDIYSNIAYAVLAIIFIVVVVRFYQKKMRS</sequence>
<keyword evidence="5 7" id="KW-1133">Transmembrane helix</keyword>
<dbReference type="Proteomes" id="UP000279909">
    <property type="component" value="Unassembled WGS sequence"/>
</dbReference>
<evidence type="ECO:0000256" key="3">
    <source>
        <dbReference type="ARBA" id="ARBA00022475"/>
    </source>
</evidence>
<evidence type="ECO:0000313" key="9">
    <source>
        <dbReference type="EMBL" id="RNC98811.1"/>
    </source>
</evidence>
<dbReference type="Pfam" id="PF09335">
    <property type="entry name" value="VTT_dom"/>
    <property type="match status" value="1"/>
</dbReference>
<evidence type="ECO:0000256" key="4">
    <source>
        <dbReference type="ARBA" id="ARBA00022692"/>
    </source>
</evidence>
<dbReference type="InterPro" id="IPR032816">
    <property type="entry name" value="VTT_dom"/>
</dbReference>
<evidence type="ECO:0000256" key="6">
    <source>
        <dbReference type="ARBA" id="ARBA00023136"/>
    </source>
</evidence>
<feature type="transmembrane region" description="Helical" evidence="7">
    <location>
        <begin position="175"/>
        <end position="196"/>
    </location>
</feature>
<organism evidence="9 10">
    <name type="scientific">Lysinibacillus halotolerans</name>
    <dbReference type="NCBI Taxonomy" id="1368476"/>
    <lineage>
        <taxon>Bacteria</taxon>
        <taxon>Bacillati</taxon>
        <taxon>Bacillota</taxon>
        <taxon>Bacilli</taxon>
        <taxon>Bacillales</taxon>
        <taxon>Bacillaceae</taxon>
        <taxon>Lysinibacillus</taxon>
    </lineage>
</organism>
<dbReference type="GO" id="GO:0005886">
    <property type="term" value="C:plasma membrane"/>
    <property type="evidence" value="ECO:0007669"/>
    <property type="project" value="UniProtKB-SubCell"/>
</dbReference>
<gene>
    <name evidence="9" type="ORF">EC501_09985</name>
</gene>
<name>A0A3M8H8T3_9BACI</name>
<evidence type="ECO:0000256" key="5">
    <source>
        <dbReference type="ARBA" id="ARBA00022989"/>
    </source>
</evidence>
<comment type="subcellular location">
    <subcellularLocation>
        <location evidence="1">Cell membrane</location>
        <topology evidence="1">Multi-pass membrane protein</topology>
    </subcellularLocation>
</comment>
<dbReference type="InterPro" id="IPR051311">
    <property type="entry name" value="DedA_domain"/>
</dbReference>
<evidence type="ECO:0000256" key="2">
    <source>
        <dbReference type="ARBA" id="ARBA00010792"/>
    </source>
</evidence>
<keyword evidence="3" id="KW-1003">Cell membrane</keyword>
<evidence type="ECO:0000313" key="10">
    <source>
        <dbReference type="Proteomes" id="UP000279909"/>
    </source>
</evidence>
<comment type="caution">
    <text evidence="9">The sequence shown here is derived from an EMBL/GenBank/DDBJ whole genome shotgun (WGS) entry which is preliminary data.</text>
</comment>
<feature type="transmembrane region" description="Helical" evidence="7">
    <location>
        <begin position="12"/>
        <end position="30"/>
    </location>
</feature>
<evidence type="ECO:0000256" key="1">
    <source>
        <dbReference type="ARBA" id="ARBA00004651"/>
    </source>
</evidence>
<feature type="transmembrane region" description="Helical" evidence="7">
    <location>
        <begin position="50"/>
        <end position="77"/>
    </location>
</feature>
<evidence type="ECO:0000256" key="7">
    <source>
        <dbReference type="SAM" id="Phobius"/>
    </source>
</evidence>
<keyword evidence="10" id="KW-1185">Reference proteome</keyword>
<dbReference type="AlphaFoldDB" id="A0A3M8H8T3"/>
<feature type="domain" description="VTT" evidence="8">
    <location>
        <begin position="30"/>
        <end position="160"/>
    </location>
</feature>
<keyword evidence="6 7" id="KW-0472">Membrane</keyword>
<protein>
    <submittedName>
        <fullName evidence="9">DedA family protein</fullName>
    </submittedName>
</protein>
<dbReference type="RefSeq" id="WP_122972144.1">
    <property type="nucleotide sequence ID" value="NZ_RHLQ01000021.1"/>
</dbReference>
<dbReference type="OrthoDB" id="9813426at2"/>
<accession>A0A3M8H8T3</accession>
<dbReference type="PANTHER" id="PTHR42709">
    <property type="entry name" value="ALKALINE PHOSPHATASE LIKE PROTEIN"/>
    <property type="match status" value="1"/>
</dbReference>